<dbReference type="Proteomes" id="UP000598996">
    <property type="component" value="Unassembled WGS sequence"/>
</dbReference>
<dbReference type="SUPFAM" id="SSF48371">
    <property type="entry name" value="ARM repeat"/>
    <property type="match status" value="1"/>
</dbReference>
<dbReference type="InterPro" id="IPR011989">
    <property type="entry name" value="ARM-like"/>
</dbReference>
<keyword evidence="2" id="KW-1185">Reference proteome</keyword>
<dbReference type="Gene3D" id="1.25.10.10">
    <property type="entry name" value="Leucine-rich Repeat Variant"/>
    <property type="match status" value="1"/>
</dbReference>
<dbReference type="Pfam" id="PF13646">
    <property type="entry name" value="HEAT_2"/>
    <property type="match status" value="1"/>
</dbReference>
<evidence type="ECO:0000313" key="2">
    <source>
        <dbReference type="Proteomes" id="UP000598996"/>
    </source>
</evidence>
<proteinExistence type="predicted"/>
<evidence type="ECO:0000313" key="1">
    <source>
        <dbReference type="EMBL" id="MBL7257704.1"/>
    </source>
</evidence>
<gene>
    <name evidence="1" type="ORF">JKJ07_25705</name>
</gene>
<dbReference type="RefSeq" id="WP_202994326.1">
    <property type="nucleotide sequence ID" value="NZ_JAENHO010000007.1"/>
</dbReference>
<accession>A0ABS1VTB5</accession>
<sequence>MLETLDDVPWSDLHHASGSAEDVPARLRSLLSGDAEVRRQARRACHDNLVHQGLRYEASARAVPFLLEMLDSPSTPERAELIELLVALAIGDEESWLSHGAEPAGPEARAHETVGRGVPLFARLLDDDEAGVRRMAAFALGWFPASAATSVPALAWALLDADESVAATAALSLGLAGEVHRLAVEALGASFAGPRVLLRGASAIGLARLQGRDVPAPVVDELRRWAAGGEPTGVPFAGGDLSGYAASALREVKMP</sequence>
<dbReference type="InterPro" id="IPR016024">
    <property type="entry name" value="ARM-type_fold"/>
</dbReference>
<name>A0ABS1VTB5_9ACTN</name>
<dbReference type="EMBL" id="JAENHO010000007">
    <property type="protein sequence ID" value="MBL7257704.1"/>
    <property type="molecule type" value="Genomic_DNA"/>
</dbReference>
<protein>
    <submittedName>
        <fullName evidence="1">HEAT repeat domain-containing protein</fullName>
    </submittedName>
</protein>
<organism evidence="1 2">
    <name type="scientific">Paractinoplanes lichenicola</name>
    <dbReference type="NCBI Taxonomy" id="2802976"/>
    <lineage>
        <taxon>Bacteria</taxon>
        <taxon>Bacillati</taxon>
        <taxon>Actinomycetota</taxon>
        <taxon>Actinomycetes</taxon>
        <taxon>Micromonosporales</taxon>
        <taxon>Micromonosporaceae</taxon>
        <taxon>Paractinoplanes</taxon>
    </lineage>
</organism>
<comment type="caution">
    <text evidence="1">The sequence shown here is derived from an EMBL/GenBank/DDBJ whole genome shotgun (WGS) entry which is preliminary data.</text>
</comment>
<reference evidence="1 2" key="1">
    <citation type="submission" date="2021-01" db="EMBL/GenBank/DDBJ databases">
        <title>Actinoplanes sp. nov. LDG1-01 isolated from lichen.</title>
        <authorList>
            <person name="Saeng-In P."/>
            <person name="Phongsopitanun W."/>
            <person name="Kanchanasin P."/>
            <person name="Yuki M."/>
            <person name="Kudo T."/>
            <person name="Ohkuma M."/>
            <person name="Tanasupawat S."/>
        </authorList>
    </citation>
    <scope>NUCLEOTIDE SEQUENCE [LARGE SCALE GENOMIC DNA]</scope>
    <source>
        <strain evidence="1 2">LDG1-01</strain>
    </source>
</reference>